<evidence type="ECO:0000256" key="1">
    <source>
        <dbReference type="SAM" id="MobiDB-lite"/>
    </source>
</evidence>
<accession>A0A146MFQ7</accession>
<dbReference type="AlphaFoldDB" id="A0A146MFQ7"/>
<feature type="compositionally biased region" description="Polar residues" evidence="1">
    <location>
        <begin position="77"/>
        <end position="88"/>
    </location>
</feature>
<proteinExistence type="predicted"/>
<reference evidence="2" key="1">
    <citation type="journal article" date="2016" name="Gigascience">
        <title>De novo construction of an expanded transcriptome assembly for the western tarnished plant bug, Lygus hesperus.</title>
        <authorList>
            <person name="Tassone E.E."/>
            <person name="Geib S.M."/>
            <person name="Hall B."/>
            <person name="Fabrick J.A."/>
            <person name="Brent C.S."/>
            <person name="Hull J.J."/>
        </authorList>
    </citation>
    <scope>NUCLEOTIDE SEQUENCE</scope>
</reference>
<organism evidence="2">
    <name type="scientific">Lygus hesperus</name>
    <name type="common">Western plant bug</name>
    <dbReference type="NCBI Taxonomy" id="30085"/>
    <lineage>
        <taxon>Eukaryota</taxon>
        <taxon>Metazoa</taxon>
        <taxon>Ecdysozoa</taxon>
        <taxon>Arthropoda</taxon>
        <taxon>Hexapoda</taxon>
        <taxon>Insecta</taxon>
        <taxon>Pterygota</taxon>
        <taxon>Neoptera</taxon>
        <taxon>Paraneoptera</taxon>
        <taxon>Hemiptera</taxon>
        <taxon>Heteroptera</taxon>
        <taxon>Panheteroptera</taxon>
        <taxon>Cimicomorpha</taxon>
        <taxon>Miridae</taxon>
        <taxon>Mirini</taxon>
        <taxon>Lygus</taxon>
    </lineage>
</organism>
<protein>
    <submittedName>
        <fullName evidence="2">Uncharacterized protein</fullName>
    </submittedName>
</protein>
<name>A0A146MFQ7_LYGHE</name>
<gene>
    <name evidence="2" type="ORF">g.49464</name>
</gene>
<dbReference type="EMBL" id="GDHC01001199">
    <property type="protein sequence ID" value="JAQ17430.1"/>
    <property type="molecule type" value="Transcribed_RNA"/>
</dbReference>
<feature type="region of interest" description="Disordered" evidence="1">
    <location>
        <begin position="77"/>
        <end position="98"/>
    </location>
</feature>
<evidence type="ECO:0000313" key="2">
    <source>
        <dbReference type="EMBL" id="JAQ17430.1"/>
    </source>
</evidence>
<sequence length="136" mass="15289">MRIRQAVGTSQELSDGEIRTGDWSEEITVRMFKFRHSSRVCRRTFGSRNGLHTIPENEAIEFKNLVRSPVLNMRSTKLTPATKATTSAARRGVDAKSVQVETSKKPGFWKAFKLKPSSSRKTKHHQADAASLLSFV</sequence>